<feature type="repeat" description="WD" evidence="7">
    <location>
        <begin position="228"/>
        <end position="263"/>
    </location>
</feature>
<evidence type="ECO:0000256" key="8">
    <source>
        <dbReference type="SAM" id="MobiDB-lite"/>
    </source>
</evidence>
<dbReference type="Gene3D" id="2.130.10.10">
    <property type="entry name" value="YVTN repeat-like/Quinoprotein amine dehydrogenase"/>
    <property type="match status" value="2"/>
</dbReference>
<keyword evidence="11" id="KW-1185">Reference proteome</keyword>
<gene>
    <name evidence="10" type="ORF">MGL_1610</name>
</gene>
<dbReference type="SMART" id="SM00320">
    <property type="entry name" value="WD40"/>
    <property type="match status" value="5"/>
</dbReference>
<dbReference type="RefSeq" id="XP_001731427.1">
    <property type="nucleotide sequence ID" value="XM_001731375.1"/>
</dbReference>
<keyword evidence="2 7" id="KW-0853">WD repeat</keyword>
<dbReference type="STRING" id="425265.A8PY82"/>
<sequence length="861" mass="93575">MLVGMQSGEICAWDLDTFQPCARLIGHRSSVLSLILVDDYLFSASSDSTVRIWDAATLMPLALVFPASTNTGDIFCLAWDHEKHVLYFGCQDTSIQWLPVTRARLHEPTEPLPTLSSFDKFFDSRPRTHRQAAPTSSATAATATTAAATATQTVRSATATALVQHTSVEWLGGSADGSSGSKGGESAGHNNSSSAGDHVDTANDTAVNEPVSAVRMAVLSVDAAHVMPSAHNSYVYCLSFAHVNGETMLASGAGDEAVRLWRLHPHTASPMLFRTLVLPHPSGDAVLSLAAWKGTLLAGKQGGAIDVWDMESYTPIRVLRAHTKDVLCLQVLAEGNAYVFWTGGADGLVCRFDRYFRCCGRLAAHANAVQSLALDPGRSKSSYSWLSSTPLLLTGASDARVRLWHYQSGATSIPPSMGSTLPGNTLLEHLSQFVRYKSVSRGPTMHAVDENFEDSRQAAHFLRSTLMELGASDVQLLPSGPGTNPIVLGTFHAPHPRKRCLFYGHYDCVPAGDGWDSDPWDLCGRDGYLYGRGVSDNKGPILAVAYAASELLYERKLDIDVVMLIEGEQESGSKPLQACLQKYKPLLGPIDTILVCNSYWLGERQPCLTIGLRGVIQAIIRISGLRADQHSGVDGGAEREPMMDMIKLLASLLDDQGRVTLPHFYDDVRAITSDDRAHLTALAQEASRITHAERLIALWRMPSLTVHQVTNSSTAHSTVIPKAVEASVSLRIVPDQNLQAIQTQFHRTIHSHFQHMHTPNRVDVEVFHCADWWLGSTVGPAWDALVAAVEAEWGSQVRIIREGGSIPGMALLEKELNAKALHLPMGQASDHAHLPNERIRLVNLEKGQAVVRRFFVALGTV</sequence>
<name>A8PY82_MALGO</name>
<dbReference type="PANTHER" id="PTHR43270:SF8">
    <property type="entry name" value="DI- AND TRIPEPTIDASE DUG2-RELATED"/>
    <property type="match status" value="1"/>
</dbReference>
<feature type="domain" description="Peptidase M20 dimerisation" evidence="9">
    <location>
        <begin position="610"/>
        <end position="753"/>
    </location>
</feature>
<accession>A8PY82</accession>
<dbReference type="OMA" id="QWICLAG"/>
<evidence type="ECO:0000256" key="6">
    <source>
        <dbReference type="ARBA" id="ARBA00022801"/>
    </source>
</evidence>
<dbReference type="OrthoDB" id="7832001at2759"/>
<dbReference type="Proteomes" id="UP000008837">
    <property type="component" value="Unassembled WGS sequence"/>
</dbReference>
<dbReference type="PROSITE" id="PS50294">
    <property type="entry name" value="WD_REPEATS_REGION"/>
    <property type="match status" value="1"/>
</dbReference>
<evidence type="ECO:0000256" key="1">
    <source>
        <dbReference type="ARBA" id="ARBA00006247"/>
    </source>
</evidence>
<dbReference type="Pfam" id="PF01546">
    <property type="entry name" value="Peptidase_M20"/>
    <property type="match status" value="1"/>
</dbReference>
<dbReference type="Gene3D" id="3.40.630.10">
    <property type="entry name" value="Zn peptidases"/>
    <property type="match status" value="1"/>
</dbReference>
<dbReference type="GeneID" id="5855734"/>
<dbReference type="PANTHER" id="PTHR43270">
    <property type="entry name" value="BETA-ALA-HIS DIPEPTIDASE"/>
    <property type="match status" value="1"/>
</dbReference>
<organism evidence="10 11">
    <name type="scientific">Malassezia globosa (strain ATCC MYA-4612 / CBS 7966)</name>
    <name type="common">Dandruff-associated fungus</name>
    <dbReference type="NCBI Taxonomy" id="425265"/>
    <lineage>
        <taxon>Eukaryota</taxon>
        <taxon>Fungi</taxon>
        <taxon>Dikarya</taxon>
        <taxon>Basidiomycota</taxon>
        <taxon>Ustilaginomycotina</taxon>
        <taxon>Malasseziomycetes</taxon>
        <taxon>Malasseziales</taxon>
        <taxon>Malasseziaceae</taxon>
        <taxon>Malassezia</taxon>
    </lineage>
</organism>
<feature type="region of interest" description="Disordered" evidence="8">
    <location>
        <begin position="172"/>
        <end position="202"/>
    </location>
</feature>
<dbReference type="InterPro" id="IPR001680">
    <property type="entry name" value="WD40_rpt"/>
</dbReference>
<dbReference type="PIRSF" id="PIRSF037237">
    <property type="entry name" value="Peptidase_WD_repeats_DUG2"/>
    <property type="match status" value="1"/>
</dbReference>
<feature type="repeat" description="WD" evidence="7">
    <location>
        <begin position="24"/>
        <end position="54"/>
    </location>
</feature>
<dbReference type="InterPro" id="IPR011650">
    <property type="entry name" value="Peptidase_M20_dimer"/>
</dbReference>
<dbReference type="Pfam" id="PF00400">
    <property type="entry name" value="WD40"/>
    <property type="match status" value="4"/>
</dbReference>
<dbReference type="InterPro" id="IPR017149">
    <property type="entry name" value="GSH_degradosome_Dug2"/>
</dbReference>
<evidence type="ECO:0000256" key="7">
    <source>
        <dbReference type="PROSITE-ProRule" id="PRU00221"/>
    </source>
</evidence>
<dbReference type="VEuPathDB" id="FungiDB:MGL_1610"/>
<dbReference type="GO" id="GO:0046872">
    <property type="term" value="F:metal ion binding"/>
    <property type="evidence" value="ECO:0007669"/>
    <property type="project" value="UniProtKB-KW"/>
</dbReference>
<protein>
    <recommendedName>
        <fullName evidence="9">Peptidase M20 dimerisation domain-containing protein</fullName>
    </recommendedName>
</protein>
<evidence type="ECO:0000256" key="2">
    <source>
        <dbReference type="ARBA" id="ARBA00022574"/>
    </source>
</evidence>
<keyword evidence="6" id="KW-0378">Hydrolase</keyword>
<dbReference type="SUPFAM" id="SSF53187">
    <property type="entry name" value="Zn-dependent exopeptidases"/>
    <property type="match status" value="1"/>
</dbReference>
<keyword evidence="5" id="KW-0677">Repeat</keyword>
<evidence type="ECO:0000313" key="11">
    <source>
        <dbReference type="Proteomes" id="UP000008837"/>
    </source>
</evidence>
<evidence type="ECO:0000259" key="9">
    <source>
        <dbReference type="Pfam" id="PF07687"/>
    </source>
</evidence>
<dbReference type="InterPro" id="IPR036322">
    <property type="entry name" value="WD40_repeat_dom_sf"/>
</dbReference>
<dbReference type="InterPro" id="IPR015943">
    <property type="entry name" value="WD40/YVTN_repeat-like_dom_sf"/>
</dbReference>
<keyword evidence="4" id="KW-0479">Metal-binding</keyword>
<keyword evidence="3" id="KW-0645">Protease</keyword>
<dbReference type="EMBL" id="AAYY01000004">
    <property type="protein sequence ID" value="EDP44213.1"/>
    <property type="molecule type" value="Genomic_DNA"/>
</dbReference>
<dbReference type="PROSITE" id="PS50082">
    <property type="entry name" value="WD_REPEATS_2"/>
    <property type="match status" value="2"/>
</dbReference>
<dbReference type="AlphaFoldDB" id="A8PY82"/>
<dbReference type="PRINTS" id="PR00320">
    <property type="entry name" value="GPROTEINBRPT"/>
</dbReference>
<dbReference type="GO" id="GO:0006508">
    <property type="term" value="P:proteolysis"/>
    <property type="evidence" value="ECO:0007669"/>
    <property type="project" value="UniProtKB-KW"/>
</dbReference>
<dbReference type="InterPro" id="IPR020472">
    <property type="entry name" value="WD40_PAC1"/>
</dbReference>
<proteinExistence type="inferred from homology"/>
<evidence type="ECO:0000256" key="5">
    <source>
        <dbReference type="ARBA" id="ARBA00022737"/>
    </source>
</evidence>
<dbReference type="InterPro" id="IPR002933">
    <property type="entry name" value="Peptidase_M20"/>
</dbReference>
<evidence type="ECO:0000256" key="3">
    <source>
        <dbReference type="ARBA" id="ARBA00022670"/>
    </source>
</evidence>
<dbReference type="Pfam" id="PF07687">
    <property type="entry name" value="M20_dimer"/>
    <property type="match status" value="1"/>
</dbReference>
<dbReference type="SUPFAM" id="SSF50978">
    <property type="entry name" value="WD40 repeat-like"/>
    <property type="match status" value="1"/>
</dbReference>
<comment type="similarity">
    <text evidence="1">Belongs to the peptidase M20A family.</text>
</comment>
<dbReference type="GO" id="GO:0006751">
    <property type="term" value="P:glutathione catabolic process"/>
    <property type="evidence" value="ECO:0007669"/>
    <property type="project" value="InterPro"/>
</dbReference>
<evidence type="ECO:0000256" key="4">
    <source>
        <dbReference type="ARBA" id="ARBA00022723"/>
    </source>
</evidence>
<reference evidence="10 11" key="1">
    <citation type="journal article" date="2007" name="Proc. Natl. Acad. Sci. U.S.A.">
        <title>Dandruff-associated Malassezia genomes reveal convergent and divergent virulence traits shared with plant and human fungal pathogens.</title>
        <authorList>
            <person name="Xu J."/>
            <person name="Saunders C.W."/>
            <person name="Hu P."/>
            <person name="Grant R.A."/>
            <person name="Boekhout T."/>
            <person name="Kuramae E.E."/>
            <person name="Kronstad J.W."/>
            <person name="Deangelis Y.M."/>
            <person name="Reeder N.L."/>
            <person name="Johnstone K.R."/>
            <person name="Leland M."/>
            <person name="Fieno A.M."/>
            <person name="Begley W.M."/>
            <person name="Sun Y."/>
            <person name="Lacey M.P."/>
            <person name="Chaudhary T."/>
            <person name="Keough T."/>
            <person name="Chu L."/>
            <person name="Sears R."/>
            <person name="Yuan B."/>
            <person name="Dawson T.L.Jr."/>
        </authorList>
    </citation>
    <scope>NUCLEOTIDE SEQUENCE [LARGE SCALE GENOMIC DNA]</scope>
    <source>
        <strain evidence="11">ATCC MYA-4612 / CBS 7966</strain>
    </source>
</reference>
<dbReference type="InterPro" id="IPR051458">
    <property type="entry name" value="Cyt/Met_Dipeptidase"/>
</dbReference>
<dbReference type="KEGG" id="mgl:MGL_1610"/>
<evidence type="ECO:0000313" key="10">
    <source>
        <dbReference type="EMBL" id="EDP44213.1"/>
    </source>
</evidence>
<comment type="caution">
    <text evidence="10">The sequence shown here is derived from an EMBL/GenBank/DDBJ whole genome shotgun (WGS) entry which is preliminary data.</text>
</comment>
<dbReference type="CDD" id="cd05677">
    <property type="entry name" value="M20_dipept_like_DUG2_type"/>
    <property type="match status" value="1"/>
</dbReference>
<dbReference type="InParanoid" id="A8PY82"/>
<dbReference type="Gene3D" id="3.30.70.360">
    <property type="match status" value="1"/>
</dbReference>
<dbReference type="GO" id="GO:0008233">
    <property type="term" value="F:peptidase activity"/>
    <property type="evidence" value="ECO:0007669"/>
    <property type="project" value="UniProtKB-KW"/>
</dbReference>